<reference evidence="2 3" key="1">
    <citation type="journal article" date="2017" name="BMC Genomics">
        <title>Genomic analysis of methanogenic archaea reveals a shift towards energy conservation.</title>
        <authorList>
            <person name="Gilmore S.P."/>
            <person name="Henske J.K."/>
            <person name="Sexton J.A."/>
            <person name="Solomon K.V."/>
            <person name="Seppala S."/>
            <person name="Yoo J.I."/>
            <person name="Huyett L.M."/>
            <person name="Pressman A."/>
            <person name="Cogan J.Z."/>
            <person name="Kivenson V."/>
            <person name="Peng X."/>
            <person name="Tan Y."/>
            <person name="Valentine D.L."/>
            <person name="O'Malley M.A."/>
        </authorList>
    </citation>
    <scope>NUCLEOTIDE SEQUENCE [LARGE SCALE GENOMIC DNA]</scope>
    <source>
        <strain evidence="2 3">M.o.H.</strain>
    </source>
</reference>
<organism evidence="2 3">
    <name type="scientific">Methanobacterium bryantii</name>
    <dbReference type="NCBI Taxonomy" id="2161"/>
    <lineage>
        <taxon>Archaea</taxon>
        <taxon>Methanobacteriati</taxon>
        <taxon>Methanobacteriota</taxon>
        <taxon>Methanomada group</taxon>
        <taxon>Methanobacteria</taxon>
        <taxon>Methanobacteriales</taxon>
        <taxon>Methanobacteriaceae</taxon>
        <taxon>Methanobacterium</taxon>
    </lineage>
</organism>
<evidence type="ECO:0000313" key="3">
    <source>
        <dbReference type="Proteomes" id="UP000217784"/>
    </source>
</evidence>
<keyword evidence="3" id="KW-1185">Reference proteome</keyword>
<evidence type="ECO:0000259" key="1">
    <source>
        <dbReference type="Pfam" id="PF02663"/>
    </source>
</evidence>
<dbReference type="PANTHER" id="PTHR39418">
    <property type="entry name" value="DEHYDROGENASE-RELATED"/>
    <property type="match status" value="1"/>
</dbReference>
<evidence type="ECO:0000313" key="2">
    <source>
        <dbReference type="EMBL" id="PAV03278.1"/>
    </source>
</evidence>
<accession>A0A2A2H1J6</accession>
<dbReference type="Gene3D" id="3.30.1330.130">
    <property type="match status" value="1"/>
</dbReference>
<name>A0A2A2H1J6_METBR</name>
<gene>
    <name evidence="2" type="ORF">ASJ80_04560</name>
</gene>
<dbReference type="SUPFAM" id="SSF143555">
    <property type="entry name" value="FwdE-like"/>
    <property type="match status" value="1"/>
</dbReference>
<dbReference type="RefSeq" id="WP_069585855.1">
    <property type="nucleotide sequence ID" value="NZ_LMVM01000039.1"/>
</dbReference>
<dbReference type="InterPro" id="IPR003814">
    <property type="entry name" value="FmdEsu_dom"/>
</dbReference>
<sequence length="193" mass="22206">MESIEDILNKIKDPKTREELEKIVKFHGYLSSGACIGYQMLNIARKQLNIKEGEKIFVTAETQNCLPDPFQILLGSTTGTKRLTVKDYGKMAVTVNKAAAPEEHVKGIRIFLDPKKTEKYPKLHAWYMNYEKVPHEEVWPLLVEAGEDLYSWEFIDLEVQHKKKKNVIICKKCGEAFISWDNNDICTSCSHKT</sequence>
<dbReference type="InterPro" id="IPR053194">
    <property type="entry name" value="tRNA_methyltr_O"/>
</dbReference>
<dbReference type="PANTHER" id="PTHR39418:SF1">
    <property type="entry name" value="DEHYDROGENASE"/>
    <property type="match status" value="1"/>
</dbReference>
<proteinExistence type="predicted"/>
<comment type="caution">
    <text evidence="2">The sequence shown here is derived from an EMBL/GenBank/DDBJ whole genome shotgun (WGS) entry which is preliminary data.</text>
</comment>
<dbReference type="Proteomes" id="UP000217784">
    <property type="component" value="Unassembled WGS sequence"/>
</dbReference>
<protein>
    <submittedName>
        <fullName evidence="2">Formylmethanofuran dehydrogenase</fullName>
    </submittedName>
</protein>
<feature type="domain" description="Formylmethanofuran dehydrogenase subunit E" evidence="1">
    <location>
        <begin position="26"/>
        <end position="153"/>
    </location>
</feature>
<dbReference type="AlphaFoldDB" id="A0A2A2H1J6"/>
<dbReference type="EMBL" id="LMVM01000039">
    <property type="protein sequence ID" value="PAV03278.1"/>
    <property type="molecule type" value="Genomic_DNA"/>
</dbReference>
<dbReference type="Pfam" id="PF02663">
    <property type="entry name" value="FmdE"/>
    <property type="match status" value="1"/>
</dbReference>